<dbReference type="AlphaFoldDB" id="A0ABD6AVT6"/>
<dbReference type="GO" id="GO:0008233">
    <property type="term" value="F:peptidase activity"/>
    <property type="evidence" value="ECO:0007669"/>
    <property type="project" value="UniProtKB-KW"/>
</dbReference>
<keyword evidence="6 8" id="KW-1133">Transmembrane helix</keyword>
<evidence type="ECO:0000313" key="10">
    <source>
        <dbReference type="EMBL" id="MFD1513620.1"/>
    </source>
</evidence>
<keyword evidence="11" id="KW-1185">Reference proteome</keyword>
<comment type="subcellular location">
    <subcellularLocation>
        <location evidence="1">Membrane</location>
        <topology evidence="1">Multi-pass membrane protein</topology>
    </subcellularLocation>
</comment>
<keyword evidence="4" id="KW-0378">Hydrolase</keyword>
<sequence>MEEHQGPPDGPPVYALRSVFRVYEMRREGDRLLYFGDPIVSPDVLERHVWPLFREAGYEVTLEVRTGEHVLVAEPHTTGVDGIPWTNVVFALLTVLTTLFAGIEWYGATVSLDDPLSLLQTWPFAAAVLGVLGIHELGHYVMSRYHDVNATLPYFIPVPTIFGTMGAVIKMKGRIPDRKALFDIGVAGPLAGLLAAMVVTAVGLQLEPVAAGPVYSIETLNYPPLIQFIAALTGADLNPPGARVNPVVVGGWVGMFVTFLNLLPVGQLDGGHLVRAMLGERQETVGALVPAGLFGLGGYLFFVQEEALQAITLWFFWGMVAIALAYAGPASPVVDDELGRGRMLVGVFTFVLGLLCFTPVPFTFVAM</sequence>
<keyword evidence="2 10" id="KW-0645">Protease</keyword>
<gene>
    <name evidence="10" type="ORF">ACFSBT_10045</name>
</gene>
<dbReference type="InterPro" id="IPR044838">
    <property type="entry name" value="EGY1-like"/>
</dbReference>
<comment type="caution">
    <text evidence="10">The sequence shown here is derived from an EMBL/GenBank/DDBJ whole genome shotgun (WGS) entry which is preliminary data.</text>
</comment>
<feature type="transmembrane region" description="Helical" evidence="8">
    <location>
        <begin position="308"/>
        <end position="331"/>
    </location>
</feature>
<keyword evidence="3 8" id="KW-0812">Transmembrane</keyword>
<dbReference type="PANTHER" id="PTHR31412:SF0">
    <property type="entry name" value="ZINC METALLOPROTEASE EGY1, CHLOROPLASTIC-RELATED"/>
    <property type="match status" value="1"/>
</dbReference>
<feature type="transmembrane region" description="Helical" evidence="8">
    <location>
        <begin position="150"/>
        <end position="169"/>
    </location>
</feature>
<reference evidence="10 11" key="1">
    <citation type="journal article" date="2019" name="Int. J. Syst. Evol. Microbiol.">
        <title>The Global Catalogue of Microorganisms (GCM) 10K type strain sequencing project: providing services to taxonomists for standard genome sequencing and annotation.</title>
        <authorList>
            <consortium name="The Broad Institute Genomics Platform"/>
            <consortium name="The Broad Institute Genome Sequencing Center for Infectious Disease"/>
            <person name="Wu L."/>
            <person name="Ma J."/>
        </authorList>
    </citation>
    <scope>NUCLEOTIDE SEQUENCE [LARGE SCALE GENOMIC DNA]</scope>
    <source>
        <strain evidence="10 11">CGMCC 1.12563</strain>
    </source>
</reference>
<evidence type="ECO:0000259" key="9">
    <source>
        <dbReference type="Pfam" id="PF02163"/>
    </source>
</evidence>
<proteinExistence type="predicted"/>
<dbReference type="RefSeq" id="WP_250873597.1">
    <property type="nucleotide sequence ID" value="NZ_JALXFV010000005.1"/>
</dbReference>
<evidence type="ECO:0000256" key="3">
    <source>
        <dbReference type="ARBA" id="ARBA00022692"/>
    </source>
</evidence>
<feature type="transmembrane region" description="Helical" evidence="8">
    <location>
        <begin position="343"/>
        <end position="364"/>
    </location>
</feature>
<evidence type="ECO:0000256" key="2">
    <source>
        <dbReference type="ARBA" id="ARBA00022670"/>
    </source>
</evidence>
<dbReference type="PANTHER" id="PTHR31412">
    <property type="entry name" value="ZINC METALLOPROTEASE EGY1"/>
    <property type="match status" value="1"/>
</dbReference>
<feature type="transmembrane region" description="Helical" evidence="8">
    <location>
        <begin position="244"/>
        <end position="263"/>
    </location>
</feature>
<dbReference type="GO" id="GO:0006508">
    <property type="term" value="P:proteolysis"/>
    <property type="evidence" value="ECO:0007669"/>
    <property type="project" value="UniProtKB-KW"/>
</dbReference>
<feature type="transmembrane region" description="Helical" evidence="8">
    <location>
        <begin position="85"/>
        <end position="106"/>
    </location>
</feature>
<protein>
    <submittedName>
        <fullName evidence="10">Site-2 protease family protein</fullName>
    </submittedName>
</protein>
<feature type="transmembrane region" description="Helical" evidence="8">
    <location>
        <begin position="181"/>
        <end position="206"/>
    </location>
</feature>
<organism evidence="10 11">
    <name type="scientific">Halomarina rubra</name>
    <dbReference type="NCBI Taxonomy" id="2071873"/>
    <lineage>
        <taxon>Archaea</taxon>
        <taxon>Methanobacteriati</taxon>
        <taxon>Methanobacteriota</taxon>
        <taxon>Stenosarchaea group</taxon>
        <taxon>Halobacteria</taxon>
        <taxon>Halobacteriales</taxon>
        <taxon>Natronomonadaceae</taxon>
        <taxon>Halomarina</taxon>
    </lineage>
</organism>
<feature type="transmembrane region" description="Helical" evidence="8">
    <location>
        <begin position="118"/>
        <end position="138"/>
    </location>
</feature>
<evidence type="ECO:0000256" key="4">
    <source>
        <dbReference type="ARBA" id="ARBA00022801"/>
    </source>
</evidence>
<evidence type="ECO:0000256" key="6">
    <source>
        <dbReference type="ARBA" id="ARBA00022989"/>
    </source>
</evidence>
<feature type="domain" description="Peptidase M50" evidence="9">
    <location>
        <begin position="124"/>
        <end position="282"/>
    </location>
</feature>
<keyword evidence="5" id="KW-0809">Transit peptide</keyword>
<keyword evidence="7 8" id="KW-0472">Membrane</keyword>
<dbReference type="CDD" id="cd06160">
    <property type="entry name" value="S2P-M50_like_2"/>
    <property type="match status" value="1"/>
</dbReference>
<feature type="transmembrane region" description="Helical" evidence="8">
    <location>
        <begin position="284"/>
        <end position="302"/>
    </location>
</feature>
<dbReference type="Pfam" id="PF02163">
    <property type="entry name" value="Peptidase_M50"/>
    <property type="match status" value="1"/>
</dbReference>
<name>A0ABD6AVT6_9EURY</name>
<dbReference type="EMBL" id="JBHUDC010000005">
    <property type="protein sequence ID" value="MFD1513620.1"/>
    <property type="molecule type" value="Genomic_DNA"/>
</dbReference>
<evidence type="ECO:0000256" key="7">
    <source>
        <dbReference type="ARBA" id="ARBA00023136"/>
    </source>
</evidence>
<evidence type="ECO:0000256" key="1">
    <source>
        <dbReference type="ARBA" id="ARBA00004141"/>
    </source>
</evidence>
<evidence type="ECO:0000256" key="8">
    <source>
        <dbReference type="SAM" id="Phobius"/>
    </source>
</evidence>
<dbReference type="GO" id="GO:0016020">
    <property type="term" value="C:membrane"/>
    <property type="evidence" value="ECO:0007669"/>
    <property type="project" value="UniProtKB-SubCell"/>
</dbReference>
<dbReference type="Proteomes" id="UP001597187">
    <property type="component" value="Unassembled WGS sequence"/>
</dbReference>
<accession>A0ABD6AVT6</accession>
<dbReference type="InterPro" id="IPR008915">
    <property type="entry name" value="Peptidase_M50"/>
</dbReference>
<evidence type="ECO:0000256" key="5">
    <source>
        <dbReference type="ARBA" id="ARBA00022946"/>
    </source>
</evidence>
<evidence type="ECO:0000313" key="11">
    <source>
        <dbReference type="Proteomes" id="UP001597187"/>
    </source>
</evidence>